<dbReference type="GO" id="GO:0004100">
    <property type="term" value="F:chitin synthase activity"/>
    <property type="evidence" value="ECO:0007669"/>
    <property type="project" value="UniProtKB-EC"/>
</dbReference>
<dbReference type="InterPro" id="IPR029044">
    <property type="entry name" value="Nucleotide-diphossugar_trans"/>
</dbReference>
<dbReference type="AlphaFoldDB" id="A0A5C3K9N5"/>
<keyword evidence="5" id="KW-1133">Transmembrane helix</keyword>
<dbReference type="PANTHER" id="PTHR22914:SF45">
    <property type="entry name" value="CHITIN SYNTHASE"/>
    <property type="match status" value="1"/>
</dbReference>
<evidence type="ECO:0000256" key="2">
    <source>
        <dbReference type="ARBA" id="ARBA00012543"/>
    </source>
</evidence>
<dbReference type="EMBL" id="ML210690">
    <property type="protein sequence ID" value="TFK16638.1"/>
    <property type="molecule type" value="Genomic_DNA"/>
</dbReference>
<name>A0A5C3K9N5_COPMA</name>
<proteinExistence type="predicted"/>
<comment type="catalytic activity">
    <reaction evidence="7">
        <text>[(1-&gt;4)-N-acetyl-beta-D-glucosaminyl](n) + UDP-N-acetyl-alpha-D-glucosamine = [(1-&gt;4)-N-acetyl-beta-D-glucosaminyl](n+1) + UDP + H(+)</text>
        <dbReference type="Rhea" id="RHEA:16637"/>
        <dbReference type="Rhea" id="RHEA-COMP:9593"/>
        <dbReference type="Rhea" id="RHEA-COMP:9595"/>
        <dbReference type="ChEBI" id="CHEBI:15378"/>
        <dbReference type="ChEBI" id="CHEBI:17029"/>
        <dbReference type="ChEBI" id="CHEBI:57705"/>
        <dbReference type="ChEBI" id="CHEBI:58223"/>
        <dbReference type="EC" id="2.4.1.16"/>
    </reaction>
</comment>
<keyword evidence="4" id="KW-0812">Transmembrane</keyword>
<dbReference type="GO" id="GO:0030428">
    <property type="term" value="C:cell septum"/>
    <property type="evidence" value="ECO:0007669"/>
    <property type="project" value="TreeGrafter"/>
</dbReference>
<dbReference type="GO" id="GO:0031505">
    <property type="term" value="P:fungal-type cell wall organization"/>
    <property type="evidence" value="ECO:0007669"/>
    <property type="project" value="TreeGrafter"/>
</dbReference>
<evidence type="ECO:0000256" key="4">
    <source>
        <dbReference type="ARBA" id="ARBA00022692"/>
    </source>
</evidence>
<dbReference type="EC" id="2.4.1.16" evidence="2"/>
<reference evidence="8 9" key="1">
    <citation type="journal article" date="2019" name="Nat. Ecol. Evol.">
        <title>Megaphylogeny resolves global patterns of mushroom evolution.</title>
        <authorList>
            <person name="Varga T."/>
            <person name="Krizsan K."/>
            <person name="Foldi C."/>
            <person name="Dima B."/>
            <person name="Sanchez-Garcia M."/>
            <person name="Sanchez-Ramirez S."/>
            <person name="Szollosi G.J."/>
            <person name="Szarkandi J.G."/>
            <person name="Papp V."/>
            <person name="Albert L."/>
            <person name="Andreopoulos W."/>
            <person name="Angelini C."/>
            <person name="Antonin V."/>
            <person name="Barry K.W."/>
            <person name="Bougher N.L."/>
            <person name="Buchanan P."/>
            <person name="Buyck B."/>
            <person name="Bense V."/>
            <person name="Catcheside P."/>
            <person name="Chovatia M."/>
            <person name="Cooper J."/>
            <person name="Damon W."/>
            <person name="Desjardin D."/>
            <person name="Finy P."/>
            <person name="Geml J."/>
            <person name="Haridas S."/>
            <person name="Hughes K."/>
            <person name="Justo A."/>
            <person name="Karasinski D."/>
            <person name="Kautmanova I."/>
            <person name="Kiss B."/>
            <person name="Kocsube S."/>
            <person name="Kotiranta H."/>
            <person name="LaButti K.M."/>
            <person name="Lechner B.E."/>
            <person name="Liimatainen K."/>
            <person name="Lipzen A."/>
            <person name="Lukacs Z."/>
            <person name="Mihaltcheva S."/>
            <person name="Morgado L.N."/>
            <person name="Niskanen T."/>
            <person name="Noordeloos M.E."/>
            <person name="Ohm R.A."/>
            <person name="Ortiz-Santana B."/>
            <person name="Ovrebo C."/>
            <person name="Racz N."/>
            <person name="Riley R."/>
            <person name="Savchenko A."/>
            <person name="Shiryaev A."/>
            <person name="Soop K."/>
            <person name="Spirin V."/>
            <person name="Szebenyi C."/>
            <person name="Tomsovsky M."/>
            <person name="Tulloss R.E."/>
            <person name="Uehling J."/>
            <person name="Grigoriev I.V."/>
            <person name="Vagvolgyi C."/>
            <person name="Papp T."/>
            <person name="Martin F.M."/>
            <person name="Miettinen O."/>
            <person name="Hibbett D.S."/>
            <person name="Nagy L.G."/>
        </authorList>
    </citation>
    <scope>NUCLEOTIDE SEQUENCE [LARGE SCALE GENOMIC DNA]</scope>
    <source>
        <strain evidence="8 9">CBS 121175</strain>
    </source>
</reference>
<evidence type="ECO:0000256" key="7">
    <source>
        <dbReference type="ARBA" id="ARBA00048014"/>
    </source>
</evidence>
<dbReference type="SUPFAM" id="SSF53448">
    <property type="entry name" value="Nucleotide-diphospho-sugar transferases"/>
    <property type="match status" value="1"/>
</dbReference>
<keyword evidence="3" id="KW-0328">Glycosyltransferase</keyword>
<organism evidence="8 9">
    <name type="scientific">Coprinopsis marcescibilis</name>
    <name type="common">Agaric fungus</name>
    <name type="synonym">Psathyrella marcescibilis</name>
    <dbReference type="NCBI Taxonomy" id="230819"/>
    <lineage>
        <taxon>Eukaryota</taxon>
        <taxon>Fungi</taxon>
        <taxon>Dikarya</taxon>
        <taxon>Basidiomycota</taxon>
        <taxon>Agaricomycotina</taxon>
        <taxon>Agaricomycetes</taxon>
        <taxon>Agaricomycetidae</taxon>
        <taxon>Agaricales</taxon>
        <taxon>Agaricineae</taxon>
        <taxon>Psathyrellaceae</taxon>
        <taxon>Coprinopsis</taxon>
    </lineage>
</organism>
<evidence type="ECO:0000313" key="8">
    <source>
        <dbReference type="EMBL" id="TFK16638.1"/>
    </source>
</evidence>
<gene>
    <name evidence="8" type="ORF">FA15DRAFT_414649</name>
</gene>
<keyword evidence="3" id="KW-0808">Transferase</keyword>
<dbReference type="GO" id="GO:0016020">
    <property type="term" value="C:membrane"/>
    <property type="evidence" value="ECO:0007669"/>
    <property type="project" value="UniProtKB-SubCell"/>
</dbReference>
<sequence>MGKPTERSRPGNRGKRDSQMLLMNFLNKVHFNSPMNPLELEMYHQIKNMIGVNPSFYEYLFMVDADTTVDPLSVNRLISAMIHDKKLLGVCGETKLANAKQSLITIMQVYEYFLSHHMAKAFESLFGSVMCLPGCFTLYRLRTPDTHKPLLISNQL</sequence>
<keyword evidence="9" id="KW-1185">Reference proteome</keyword>
<evidence type="ECO:0000313" key="9">
    <source>
        <dbReference type="Proteomes" id="UP000307440"/>
    </source>
</evidence>
<dbReference type="GO" id="GO:0071944">
    <property type="term" value="C:cell periphery"/>
    <property type="evidence" value="ECO:0007669"/>
    <property type="project" value="TreeGrafter"/>
</dbReference>
<evidence type="ECO:0000256" key="5">
    <source>
        <dbReference type="ARBA" id="ARBA00022989"/>
    </source>
</evidence>
<dbReference type="OrthoDB" id="370884at2759"/>
<dbReference type="InterPro" id="IPR004835">
    <property type="entry name" value="Chitin_synth"/>
</dbReference>
<evidence type="ECO:0000256" key="1">
    <source>
        <dbReference type="ARBA" id="ARBA00004141"/>
    </source>
</evidence>
<feature type="non-terminal residue" evidence="8">
    <location>
        <position position="156"/>
    </location>
</feature>
<protein>
    <recommendedName>
        <fullName evidence="2">chitin synthase</fullName>
        <ecNumber evidence="2">2.4.1.16</ecNumber>
    </recommendedName>
</protein>
<dbReference type="STRING" id="230819.A0A5C3K9N5"/>
<accession>A0A5C3K9N5</accession>
<dbReference type="PANTHER" id="PTHR22914">
    <property type="entry name" value="CHITIN SYNTHASE"/>
    <property type="match status" value="1"/>
</dbReference>
<evidence type="ECO:0000256" key="6">
    <source>
        <dbReference type="ARBA" id="ARBA00023136"/>
    </source>
</evidence>
<evidence type="ECO:0000256" key="3">
    <source>
        <dbReference type="ARBA" id="ARBA00022676"/>
    </source>
</evidence>
<dbReference type="Pfam" id="PF03142">
    <property type="entry name" value="Chitin_synth_2"/>
    <property type="match status" value="1"/>
</dbReference>
<dbReference type="Proteomes" id="UP000307440">
    <property type="component" value="Unassembled WGS sequence"/>
</dbReference>
<dbReference type="GO" id="GO:0006031">
    <property type="term" value="P:chitin biosynthetic process"/>
    <property type="evidence" value="ECO:0007669"/>
    <property type="project" value="TreeGrafter"/>
</dbReference>
<keyword evidence="6" id="KW-0472">Membrane</keyword>
<comment type="subcellular location">
    <subcellularLocation>
        <location evidence="1">Membrane</location>
        <topology evidence="1">Multi-pass membrane protein</topology>
    </subcellularLocation>
</comment>